<keyword evidence="4" id="KW-1185">Reference proteome</keyword>
<protein>
    <submittedName>
        <fullName evidence="3">Phospholipid/cholesterol/gamma-HCH transport system substrate-binding protein</fullName>
    </submittedName>
</protein>
<evidence type="ECO:0000259" key="2">
    <source>
        <dbReference type="Pfam" id="PF02470"/>
    </source>
</evidence>
<dbReference type="RefSeq" id="WP_092207393.1">
    <property type="nucleotide sequence ID" value="NZ_FOVN01000002.1"/>
</dbReference>
<gene>
    <name evidence="3" type="ORF">SAMN04487989_102445</name>
</gene>
<dbReference type="InterPro" id="IPR052336">
    <property type="entry name" value="MlaD_Phospholipid_Transporter"/>
</dbReference>
<dbReference type="PANTHER" id="PTHR33371:SF4">
    <property type="entry name" value="INTERMEMBRANE PHOSPHOLIPID TRANSPORT SYSTEM BINDING PROTEIN MLAD"/>
    <property type="match status" value="1"/>
</dbReference>
<dbReference type="OrthoDB" id="9769132at2"/>
<dbReference type="Proteomes" id="UP000198705">
    <property type="component" value="Unassembled WGS sequence"/>
</dbReference>
<dbReference type="Pfam" id="PF02470">
    <property type="entry name" value="MlaD"/>
    <property type="match status" value="1"/>
</dbReference>
<dbReference type="PANTHER" id="PTHR33371">
    <property type="entry name" value="INTERMEMBRANE PHOSPHOLIPID TRANSPORT SYSTEM BINDING PROTEIN MLAD-RELATED"/>
    <property type="match status" value="1"/>
</dbReference>
<feature type="domain" description="Mce/MlaD" evidence="2">
    <location>
        <begin position="39"/>
        <end position="112"/>
    </location>
</feature>
<name>A0A1I5B2K0_9FLAO</name>
<evidence type="ECO:0000256" key="1">
    <source>
        <dbReference type="SAM" id="Phobius"/>
    </source>
</evidence>
<evidence type="ECO:0000313" key="3">
    <source>
        <dbReference type="EMBL" id="SFN68913.1"/>
    </source>
</evidence>
<dbReference type="InterPro" id="IPR003399">
    <property type="entry name" value="Mce/MlaD"/>
</dbReference>
<dbReference type="STRING" id="649333.SAMN04487989_102445"/>
<reference evidence="4" key="1">
    <citation type="submission" date="2016-10" db="EMBL/GenBank/DDBJ databases">
        <authorList>
            <person name="Varghese N."/>
            <person name="Submissions S."/>
        </authorList>
    </citation>
    <scope>NUCLEOTIDE SEQUENCE [LARGE SCALE GENOMIC DNA]</scope>
    <source>
        <strain evidence="4">DSM 23925</strain>
    </source>
</reference>
<feature type="transmembrane region" description="Helical" evidence="1">
    <location>
        <begin position="7"/>
        <end position="27"/>
    </location>
</feature>
<keyword evidence="1" id="KW-0812">Transmembrane</keyword>
<accession>A0A1I5B2K0</accession>
<keyword evidence="1" id="KW-0472">Membrane</keyword>
<proteinExistence type="predicted"/>
<evidence type="ECO:0000313" key="4">
    <source>
        <dbReference type="Proteomes" id="UP000198705"/>
    </source>
</evidence>
<sequence length="315" mass="34107">MKLSKEVKTAILVISGIVFLIFGINFLQGVNLLDGANTYQTEFDYNALAESSAVTIKGNNIGQIKEIKYIPETRKTRVIFAVDNDLKFSKNSKVRMYASGLLGDNAIAIIPGTDTEMAEDGAMFESEVEKGLIEQLSGNFSELSSDLGTTLKTADTLLIGINGLIEDTSDSGLKNAIAELNATIKSFNALSGSINSLVAKNEANLTSVIKNFDSISANLAVVSADLKKADISNTLGNLDTTLANVNNLLADLDNGQGTMGKLLKDDKLYDNLEVASMQLKELLQDFKLNPKRYVNVSVFGGKNKDEYVKPEDERQ</sequence>
<organism evidence="3 4">
    <name type="scientific">Bizionia echini</name>
    <dbReference type="NCBI Taxonomy" id="649333"/>
    <lineage>
        <taxon>Bacteria</taxon>
        <taxon>Pseudomonadati</taxon>
        <taxon>Bacteroidota</taxon>
        <taxon>Flavobacteriia</taxon>
        <taxon>Flavobacteriales</taxon>
        <taxon>Flavobacteriaceae</taxon>
        <taxon>Bizionia</taxon>
    </lineage>
</organism>
<dbReference type="AlphaFoldDB" id="A0A1I5B2K0"/>
<keyword evidence="1" id="KW-1133">Transmembrane helix</keyword>
<dbReference type="EMBL" id="FOVN01000002">
    <property type="protein sequence ID" value="SFN68913.1"/>
    <property type="molecule type" value="Genomic_DNA"/>
</dbReference>